<keyword evidence="1" id="KW-0812">Transmembrane</keyword>
<feature type="transmembrane region" description="Helical" evidence="1">
    <location>
        <begin position="306"/>
        <end position="324"/>
    </location>
</feature>
<feature type="domain" description="Acyltransferase 3" evidence="2">
    <location>
        <begin position="17"/>
        <end position="341"/>
    </location>
</feature>
<dbReference type="AlphaFoldDB" id="A0A2T2YCJ5"/>
<dbReference type="InterPro" id="IPR050879">
    <property type="entry name" value="Acyltransferase_3"/>
</dbReference>
<feature type="transmembrane region" description="Helical" evidence="1">
    <location>
        <begin position="271"/>
        <end position="294"/>
    </location>
</feature>
<gene>
    <name evidence="3" type="ORF">AHMF7605_06605</name>
</gene>
<dbReference type="PANTHER" id="PTHR23028:SF53">
    <property type="entry name" value="ACYL_TRANSF_3 DOMAIN-CONTAINING PROTEIN"/>
    <property type="match status" value="1"/>
</dbReference>
<feature type="transmembrane region" description="Helical" evidence="1">
    <location>
        <begin position="330"/>
        <end position="347"/>
    </location>
</feature>
<evidence type="ECO:0000313" key="3">
    <source>
        <dbReference type="EMBL" id="PSR53223.1"/>
    </source>
</evidence>
<feature type="transmembrane region" description="Helical" evidence="1">
    <location>
        <begin position="196"/>
        <end position="215"/>
    </location>
</feature>
<evidence type="ECO:0000256" key="1">
    <source>
        <dbReference type="SAM" id="Phobius"/>
    </source>
</evidence>
<keyword evidence="4" id="KW-1185">Reference proteome</keyword>
<dbReference type="GO" id="GO:0009103">
    <property type="term" value="P:lipopolysaccharide biosynthetic process"/>
    <property type="evidence" value="ECO:0007669"/>
    <property type="project" value="TreeGrafter"/>
</dbReference>
<organism evidence="3 4">
    <name type="scientific">Adhaeribacter arboris</name>
    <dbReference type="NCBI Taxonomy" id="2072846"/>
    <lineage>
        <taxon>Bacteria</taxon>
        <taxon>Pseudomonadati</taxon>
        <taxon>Bacteroidota</taxon>
        <taxon>Cytophagia</taxon>
        <taxon>Cytophagales</taxon>
        <taxon>Hymenobacteraceae</taxon>
        <taxon>Adhaeribacter</taxon>
    </lineage>
</organism>
<keyword evidence="3" id="KW-0012">Acyltransferase</keyword>
<reference evidence="3 4" key="1">
    <citation type="submission" date="2018-03" db="EMBL/GenBank/DDBJ databases">
        <title>Adhaeribacter sp. HMF7605 Genome sequencing and assembly.</title>
        <authorList>
            <person name="Kang H."/>
            <person name="Kang J."/>
            <person name="Cha I."/>
            <person name="Kim H."/>
            <person name="Joh K."/>
        </authorList>
    </citation>
    <scope>NUCLEOTIDE SEQUENCE [LARGE SCALE GENOMIC DNA]</scope>
    <source>
        <strain evidence="3 4">HMF7605</strain>
    </source>
</reference>
<evidence type="ECO:0000313" key="4">
    <source>
        <dbReference type="Proteomes" id="UP000240357"/>
    </source>
</evidence>
<evidence type="ECO:0000259" key="2">
    <source>
        <dbReference type="Pfam" id="PF01757"/>
    </source>
</evidence>
<sequence>MATTTAVSPVKNIYFPALTGIRAIAAYLVFSGHVDLGKSILSPDLFLAVKMAGHSSLAVFYVLSSFVITTRYSEILTFAKHSFLPFYLKRFARIYPAFFILTLIILCWQKDFNGWHWFLNLTFLKGYFIQEKFTGIGQAWSISVEEFFYLLAPLLFIGFRKYSWQTIISLYAIGLAIVYLAQLLGSKSFMPNPEFMLEYTFFGRCFEFYCGYWLAKYYKNQRLNGVPAFKYFTLSGLILLGVCLILITFAAGKHFLLFNSLPVSILLNNFLLPPAIVVFFYGLLTESTFINQVLGSRLFQILGRQSYAFALLHAGLFYEFLYFHVSPNKFVIFLLLNLLAAGMYYFVEAPIYHSVKQKMRLTLMNK</sequence>
<feature type="transmembrane region" description="Helical" evidence="1">
    <location>
        <begin position="166"/>
        <end position="184"/>
    </location>
</feature>
<feature type="transmembrane region" description="Helical" evidence="1">
    <location>
        <begin position="138"/>
        <end position="159"/>
    </location>
</feature>
<dbReference type="PANTHER" id="PTHR23028">
    <property type="entry name" value="ACETYLTRANSFERASE"/>
    <property type="match status" value="1"/>
</dbReference>
<proteinExistence type="predicted"/>
<feature type="transmembrane region" description="Helical" evidence="1">
    <location>
        <begin position="227"/>
        <end position="251"/>
    </location>
</feature>
<keyword evidence="3" id="KW-0808">Transferase</keyword>
<dbReference type="OrthoDB" id="9796461at2"/>
<name>A0A2T2YCJ5_9BACT</name>
<keyword evidence="1" id="KW-0472">Membrane</keyword>
<dbReference type="GO" id="GO:0016747">
    <property type="term" value="F:acyltransferase activity, transferring groups other than amino-acyl groups"/>
    <property type="evidence" value="ECO:0007669"/>
    <property type="project" value="InterPro"/>
</dbReference>
<dbReference type="Pfam" id="PF01757">
    <property type="entry name" value="Acyl_transf_3"/>
    <property type="match status" value="1"/>
</dbReference>
<dbReference type="GO" id="GO:0016020">
    <property type="term" value="C:membrane"/>
    <property type="evidence" value="ECO:0007669"/>
    <property type="project" value="TreeGrafter"/>
</dbReference>
<accession>A0A2T2YCJ5</accession>
<feature type="transmembrane region" description="Helical" evidence="1">
    <location>
        <begin position="51"/>
        <end position="73"/>
    </location>
</feature>
<dbReference type="Proteomes" id="UP000240357">
    <property type="component" value="Unassembled WGS sequence"/>
</dbReference>
<protein>
    <submittedName>
        <fullName evidence="3">Acyltransferase</fullName>
    </submittedName>
</protein>
<keyword evidence="1" id="KW-1133">Transmembrane helix</keyword>
<dbReference type="InterPro" id="IPR002656">
    <property type="entry name" value="Acyl_transf_3_dom"/>
</dbReference>
<comment type="caution">
    <text evidence="3">The sequence shown here is derived from an EMBL/GenBank/DDBJ whole genome shotgun (WGS) entry which is preliminary data.</text>
</comment>
<feature type="transmembrane region" description="Helical" evidence="1">
    <location>
        <begin position="12"/>
        <end position="31"/>
    </location>
</feature>
<feature type="transmembrane region" description="Helical" evidence="1">
    <location>
        <begin position="94"/>
        <end position="118"/>
    </location>
</feature>
<dbReference type="RefSeq" id="WP_106927635.1">
    <property type="nucleotide sequence ID" value="NZ_PYFT01000001.1"/>
</dbReference>
<dbReference type="EMBL" id="PYFT01000001">
    <property type="protein sequence ID" value="PSR53223.1"/>
    <property type="molecule type" value="Genomic_DNA"/>
</dbReference>